<reference evidence="2 3" key="1">
    <citation type="submission" date="2023-01" db="EMBL/GenBank/DDBJ databases">
        <title>Analysis of 21 Apiospora genomes using comparative genomics revels a genus with tremendous synthesis potential of carbohydrate active enzymes and secondary metabolites.</title>
        <authorList>
            <person name="Sorensen T."/>
        </authorList>
    </citation>
    <scope>NUCLEOTIDE SEQUENCE [LARGE SCALE GENOMIC DNA]</scope>
    <source>
        <strain evidence="2 3">CBS 33761</strain>
    </source>
</reference>
<dbReference type="InterPro" id="IPR027417">
    <property type="entry name" value="P-loop_NTPase"/>
</dbReference>
<gene>
    <name evidence="2" type="ORF">PG993_000359</name>
</gene>
<dbReference type="Gene3D" id="3.40.50.300">
    <property type="entry name" value="P-loop containing nucleotide triphosphate hydrolases"/>
    <property type="match status" value="1"/>
</dbReference>
<evidence type="ECO:0000313" key="3">
    <source>
        <dbReference type="Proteomes" id="UP001444661"/>
    </source>
</evidence>
<accession>A0ABR1U8U7</accession>
<comment type="caution">
    <text evidence="2">The sequence shown here is derived from an EMBL/GenBank/DDBJ whole genome shotgun (WGS) entry which is preliminary data.</text>
</comment>
<dbReference type="Pfam" id="PF00931">
    <property type="entry name" value="NB-ARC"/>
    <property type="match status" value="1"/>
</dbReference>
<dbReference type="Gene3D" id="1.25.40.10">
    <property type="entry name" value="Tetratricopeptide repeat domain"/>
    <property type="match status" value="1"/>
</dbReference>
<dbReference type="Proteomes" id="UP001444661">
    <property type="component" value="Unassembled WGS sequence"/>
</dbReference>
<organism evidence="2 3">
    <name type="scientific">Apiospora rasikravindrae</name>
    <dbReference type="NCBI Taxonomy" id="990691"/>
    <lineage>
        <taxon>Eukaryota</taxon>
        <taxon>Fungi</taxon>
        <taxon>Dikarya</taxon>
        <taxon>Ascomycota</taxon>
        <taxon>Pezizomycotina</taxon>
        <taxon>Sordariomycetes</taxon>
        <taxon>Xylariomycetidae</taxon>
        <taxon>Amphisphaeriales</taxon>
        <taxon>Apiosporaceae</taxon>
        <taxon>Apiospora</taxon>
    </lineage>
</organism>
<keyword evidence="3" id="KW-1185">Reference proteome</keyword>
<dbReference type="PANTHER" id="PTHR35205:SF1">
    <property type="entry name" value="ZU5 DOMAIN-CONTAINING PROTEIN"/>
    <property type="match status" value="1"/>
</dbReference>
<sequence length="734" mass="82777">MDTPRPPEEVSLKVEMLQDPPNPHFASRNWELRFLDAWLSLSESRSCVVGGLPGVGKTQLVNEYVHKFCDGYDCIVWLPAGNTDSMMSRIKKFCNKVGIASEASDLETCAKAFKTWQSTSKNWLLVFDDVVDWTAIEEYLPTTHGSSLITTRNLKFLTSGTHNLQLDSLDATLGAELFCGYLKWQDEPSQDDQQLARAVSEELGGSPMALAHVAGYITKHDLALETMVQRLRHVRCCDHIWREEYILTTTPHPASLGELWNGLLAELRPEGRAILELMAFFNADQVPQYFWNSRIEDEPQRAVFSKALEDLQERGLVHRKRIDDIVHLSIHRALQKTMLYRLRWGTRLYSCVLENAIAMVHSACPQCEPFGVPKQDDWLKYDRVAIQAESLRTRVSDDRLPCVVALKLCGVYAEVCRNLHLRGDHGTAQPLVENGLRMCEALPKSRAASVHATLLLLSVENKSALGVPKRASAFDACNRAFQLRKEFPTTDDTKINDLWLSDAVRDLGRAFLETSDWSSAETQLVETFILLNNHTAPFLLPYGFAATYEALSLLRMSQQRSTEALELIDKAIATAGMVQKPNAAVFLQLTFNRAIILFNQGDFKEAWKVAKANLRSGEALWGKESSSALSSLFWAARALYRQKLFREAERNLRDLLRKSTKNQHWPAECVARARYLLAETLQALGEELEEALELKKEAAETIGEDAESVTMADFDVRISIYYGRAIGDEDDDGN</sequence>
<dbReference type="SUPFAM" id="SSF48452">
    <property type="entry name" value="TPR-like"/>
    <property type="match status" value="2"/>
</dbReference>
<dbReference type="InterPro" id="IPR011990">
    <property type="entry name" value="TPR-like_helical_dom_sf"/>
</dbReference>
<dbReference type="PANTHER" id="PTHR35205">
    <property type="entry name" value="NB-ARC AND TPR DOMAIN PROTEIN"/>
    <property type="match status" value="1"/>
</dbReference>
<name>A0ABR1U8U7_9PEZI</name>
<feature type="domain" description="NB-ARC" evidence="1">
    <location>
        <begin position="43"/>
        <end position="156"/>
    </location>
</feature>
<dbReference type="InterPro" id="IPR002182">
    <property type="entry name" value="NB-ARC"/>
</dbReference>
<dbReference type="SUPFAM" id="SSF52540">
    <property type="entry name" value="P-loop containing nucleoside triphosphate hydrolases"/>
    <property type="match status" value="1"/>
</dbReference>
<protein>
    <recommendedName>
        <fullName evidence="1">NB-ARC domain-containing protein</fullName>
    </recommendedName>
</protein>
<dbReference type="EMBL" id="JAQQWK010000001">
    <property type="protein sequence ID" value="KAK8055132.1"/>
    <property type="molecule type" value="Genomic_DNA"/>
</dbReference>
<evidence type="ECO:0000259" key="1">
    <source>
        <dbReference type="Pfam" id="PF00931"/>
    </source>
</evidence>
<evidence type="ECO:0000313" key="2">
    <source>
        <dbReference type="EMBL" id="KAK8055132.1"/>
    </source>
</evidence>
<proteinExistence type="predicted"/>